<dbReference type="EMBL" id="AYRZ02000001">
    <property type="protein sequence ID" value="PHT95857.1"/>
    <property type="molecule type" value="Genomic_DNA"/>
</dbReference>
<keyword evidence="1" id="KW-0812">Transmembrane</keyword>
<keyword evidence="3" id="KW-1185">Reference proteome</keyword>
<dbReference type="STRING" id="4072.A0A2G3ANP1"/>
<dbReference type="Proteomes" id="UP000222542">
    <property type="component" value="Unassembled WGS sequence"/>
</dbReference>
<evidence type="ECO:0000313" key="2">
    <source>
        <dbReference type="EMBL" id="PHT95857.1"/>
    </source>
</evidence>
<organism evidence="2 3">
    <name type="scientific">Capsicum annuum</name>
    <name type="common">Capsicum pepper</name>
    <dbReference type="NCBI Taxonomy" id="4072"/>
    <lineage>
        <taxon>Eukaryota</taxon>
        <taxon>Viridiplantae</taxon>
        <taxon>Streptophyta</taxon>
        <taxon>Embryophyta</taxon>
        <taxon>Tracheophyta</taxon>
        <taxon>Spermatophyta</taxon>
        <taxon>Magnoliopsida</taxon>
        <taxon>eudicotyledons</taxon>
        <taxon>Gunneridae</taxon>
        <taxon>Pentapetalae</taxon>
        <taxon>asterids</taxon>
        <taxon>lamiids</taxon>
        <taxon>Solanales</taxon>
        <taxon>Solanaceae</taxon>
        <taxon>Solanoideae</taxon>
        <taxon>Capsiceae</taxon>
        <taxon>Capsicum</taxon>
    </lineage>
</organism>
<proteinExistence type="predicted"/>
<sequence length="91" mass="9792">MSAEIEERVGNLLSISHDTVDAGLPLQHFVILPNYDDKYESVRTLSLFSSTGHGMNIIAGVNLALESIARPVLVISLTIAFLLSGLVALQD</sequence>
<dbReference type="Gramene" id="PHT95857">
    <property type="protein sequence ID" value="PHT95857"/>
    <property type="gene ID" value="T459_03739"/>
</dbReference>
<gene>
    <name evidence="2" type="ORF">T459_03739</name>
</gene>
<name>A0A2G3ANP1_CAPAN</name>
<accession>A0A2G3ANP1</accession>
<reference evidence="2 3" key="2">
    <citation type="journal article" date="2017" name="Genome Biol.">
        <title>New reference genome sequences of hot pepper reveal the massive evolution of plant disease-resistance genes by retroduplication.</title>
        <authorList>
            <person name="Kim S."/>
            <person name="Park J."/>
            <person name="Yeom S.I."/>
            <person name="Kim Y.M."/>
            <person name="Seo E."/>
            <person name="Kim K.T."/>
            <person name="Kim M.S."/>
            <person name="Lee J.M."/>
            <person name="Cheong K."/>
            <person name="Shin H.S."/>
            <person name="Kim S.B."/>
            <person name="Han K."/>
            <person name="Lee J."/>
            <person name="Park M."/>
            <person name="Lee H.A."/>
            <person name="Lee H.Y."/>
            <person name="Lee Y."/>
            <person name="Oh S."/>
            <person name="Lee J.H."/>
            <person name="Choi E."/>
            <person name="Choi E."/>
            <person name="Lee S.E."/>
            <person name="Jeon J."/>
            <person name="Kim H."/>
            <person name="Choi G."/>
            <person name="Song H."/>
            <person name="Lee J."/>
            <person name="Lee S.C."/>
            <person name="Kwon J.K."/>
            <person name="Lee H.Y."/>
            <person name="Koo N."/>
            <person name="Hong Y."/>
            <person name="Kim R.W."/>
            <person name="Kang W.H."/>
            <person name="Huh J.H."/>
            <person name="Kang B.C."/>
            <person name="Yang T.J."/>
            <person name="Lee Y.H."/>
            <person name="Bennetzen J.L."/>
            <person name="Choi D."/>
        </authorList>
    </citation>
    <scope>NUCLEOTIDE SEQUENCE [LARGE SCALE GENOMIC DNA]</scope>
    <source>
        <strain evidence="3">cv. CM334</strain>
    </source>
</reference>
<comment type="caution">
    <text evidence="2">The sequence shown here is derived from an EMBL/GenBank/DDBJ whole genome shotgun (WGS) entry which is preliminary data.</text>
</comment>
<keyword evidence="1" id="KW-0472">Membrane</keyword>
<evidence type="ECO:0000313" key="3">
    <source>
        <dbReference type="Proteomes" id="UP000222542"/>
    </source>
</evidence>
<dbReference type="AlphaFoldDB" id="A0A2G3ANP1"/>
<feature type="transmembrane region" description="Helical" evidence="1">
    <location>
        <begin position="68"/>
        <end position="89"/>
    </location>
</feature>
<protein>
    <submittedName>
        <fullName evidence="2">Uncharacterized protein</fullName>
    </submittedName>
</protein>
<evidence type="ECO:0000256" key="1">
    <source>
        <dbReference type="SAM" id="Phobius"/>
    </source>
</evidence>
<keyword evidence="1" id="KW-1133">Transmembrane helix</keyword>
<reference evidence="2 3" key="1">
    <citation type="journal article" date="2014" name="Nat. Genet.">
        <title>Genome sequence of the hot pepper provides insights into the evolution of pungency in Capsicum species.</title>
        <authorList>
            <person name="Kim S."/>
            <person name="Park M."/>
            <person name="Yeom S.I."/>
            <person name="Kim Y.M."/>
            <person name="Lee J.M."/>
            <person name="Lee H.A."/>
            <person name="Seo E."/>
            <person name="Choi J."/>
            <person name="Cheong K."/>
            <person name="Kim K.T."/>
            <person name="Jung K."/>
            <person name="Lee G.W."/>
            <person name="Oh S.K."/>
            <person name="Bae C."/>
            <person name="Kim S.B."/>
            <person name="Lee H.Y."/>
            <person name="Kim S.Y."/>
            <person name="Kim M.S."/>
            <person name="Kang B.C."/>
            <person name="Jo Y.D."/>
            <person name="Yang H.B."/>
            <person name="Jeong H.J."/>
            <person name="Kang W.H."/>
            <person name="Kwon J.K."/>
            <person name="Shin C."/>
            <person name="Lim J.Y."/>
            <person name="Park J.H."/>
            <person name="Huh J.H."/>
            <person name="Kim J.S."/>
            <person name="Kim B.D."/>
            <person name="Cohen O."/>
            <person name="Paran I."/>
            <person name="Suh M.C."/>
            <person name="Lee S.B."/>
            <person name="Kim Y.K."/>
            <person name="Shin Y."/>
            <person name="Noh S.J."/>
            <person name="Park J."/>
            <person name="Seo Y.S."/>
            <person name="Kwon S.Y."/>
            <person name="Kim H.A."/>
            <person name="Park J.M."/>
            <person name="Kim H.J."/>
            <person name="Choi S.B."/>
            <person name="Bosland P.W."/>
            <person name="Reeves G."/>
            <person name="Jo S.H."/>
            <person name="Lee B.W."/>
            <person name="Cho H.T."/>
            <person name="Choi H.S."/>
            <person name="Lee M.S."/>
            <person name="Yu Y."/>
            <person name="Do Choi Y."/>
            <person name="Park B.S."/>
            <person name="van Deynze A."/>
            <person name="Ashrafi H."/>
            <person name="Hill T."/>
            <person name="Kim W.T."/>
            <person name="Pai H.S."/>
            <person name="Ahn H.K."/>
            <person name="Yeam I."/>
            <person name="Giovannoni J.J."/>
            <person name="Rose J.K."/>
            <person name="Sorensen I."/>
            <person name="Lee S.J."/>
            <person name="Kim R.W."/>
            <person name="Choi I.Y."/>
            <person name="Choi B.S."/>
            <person name="Lim J.S."/>
            <person name="Lee Y.H."/>
            <person name="Choi D."/>
        </authorList>
    </citation>
    <scope>NUCLEOTIDE SEQUENCE [LARGE SCALE GENOMIC DNA]</scope>
    <source>
        <strain evidence="3">cv. CM334</strain>
    </source>
</reference>